<keyword evidence="2" id="KW-1185">Reference proteome</keyword>
<sequence length="79" mass="9057">MKNGTISINKTLDFQAKSKEEPFGDPKTYNSKRMITIGKGLINDLTFHKKYQNQNKLALNEIYHHDLNPCTAEMTVILC</sequence>
<evidence type="ECO:0000313" key="1">
    <source>
        <dbReference type="EMBL" id="GER70765.1"/>
    </source>
</evidence>
<dbReference type="EMBL" id="BKZQ01000026">
    <property type="protein sequence ID" value="GER70765.1"/>
    <property type="molecule type" value="Genomic_DNA"/>
</dbReference>
<proteinExistence type="predicted"/>
<dbReference type="AlphaFoldDB" id="A0A5J4JJ58"/>
<accession>A0A5J4JJ58</accession>
<reference evidence="1 2" key="1">
    <citation type="submission" date="2019-09" db="EMBL/GenBank/DDBJ databases">
        <title>Draft genome sequence of Bacillus sp. JC-7.</title>
        <authorList>
            <person name="Tanaka N."/>
            <person name="Shiwa Y."/>
            <person name="Fujita N."/>
            <person name="Tanasupawat S."/>
        </authorList>
    </citation>
    <scope>NUCLEOTIDE SEQUENCE [LARGE SCALE GENOMIC DNA]</scope>
    <source>
        <strain evidence="1 2">JC-7</strain>
    </source>
</reference>
<evidence type="ECO:0000313" key="2">
    <source>
        <dbReference type="Proteomes" id="UP000391919"/>
    </source>
</evidence>
<name>A0A5J4JJ58_9BACI</name>
<comment type="caution">
    <text evidence="1">The sequence shown here is derived from an EMBL/GenBank/DDBJ whole genome shotgun (WGS) entry which is preliminary data.</text>
</comment>
<protein>
    <submittedName>
        <fullName evidence="1">Uncharacterized protein</fullName>
    </submittedName>
</protein>
<dbReference type="Proteomes" id="UP000391919">
    <property type="component" value="Unassembled WGS sequence"/>
</dbReference>
<dbReference type="RefSeq" id="WP_308689953.1">
    <property type="nucleotide sequence ID" value="NZ_BKZP01000027.1"/>
</dbReference>
<organism evidence="1 2">
    <name type="scientific">Weizmannia acidilactici</name>
    <dbReference type="NCBI Taxonomy" id="2607726"/>
    <lineage>
        <taxon>Bacteria</taxon>
        <taxon>Bacillati</taxon>
        <taxon>Bacillota</taxon>
        <taxon>Bacilli</taxon>
        <taxon>Bacillales</taxon>
        <taxon>Bacillaceae</taxon>
        <taxon>Heyndrickxia</taxon>
    </lineage>
</organism>
<gene>
    <name evidence="1" type="ORF">BpJC7_20680</name>
</gene>